<evidence type="ECO:0000313" key="5">
    <source>
        <dbReference type="Proteomes" id="UP001596523"/>
    </source>
</evidence>
<evidence type="ECO:0000259" key="2">
    <source>
        <dbReference type="Pfam" id="PF01408"/>
    </source>
</evidence>
<evidence type="ECO:0000259" key="3">
    <source>
        <dbReference type="Pfam" id="PF02894"/>
    </source>
</evidence>
<name>A0ABW2JEU7_9ACTN</name>
<accession>A0ABW2JEU7</accession>
<dbReference type="SUPFAM" id="SSF51735">
    <property type="entry name" value="NAD(P)-binding Rossmann-fold domains"/>
    <property type="match status" value="1"/>
</dbReference>
<reference evidence="5" key="1">
    <citation type="journal article" date="2019" name="Int. J. Syst. Evol. Microbiol.">
        <title>The Global Catalogue of Microorganisms (GCM) 10K type strain sequencing project: providing services to taxonomists for standard genome sequencing and annotation.</title>
        <authorList>
            <consortium name="The Broad Institute Genomics Platform"/>
            <consortium name="The Broad Institute Genome Sequencing Center for Infectious Disease"/>
            <person name="Wu L."/>
            <person name="Ma J."/>
        </authorList>
    </citation>
    <scope>NUCLEOTIDE SEQUENCE [LARGE SCALE GENOMIC DNA]</scope>
    <source>
        <strain evidence="5">SYNS20</strain>
    </source>
</reference>
<dbReference type="SUPFAM" id="SSF55347">
    <property type="entry name" value="Glyceraldehyde-3-phosphate dehydrogenase-like, C-terminal domain"/>
    <property type="match status" value="1"/>
</dbReference>
<dbReference type="InterPro" id="IPR000683">
    <property type="entry name" value="Gfo/Idh/MocA-like_OxRdtase_N"/>
</dbReference>
<proteinExistence type="inferred from homology"/>
<gene>
    <name evidence="4" type="ORF">ACFQVC_08935</name>
</gene>
<dbReference type="Pfam" id="PF02894">
    <property type="entry name" value="GFO_IDH_MocA_C"/>
    <property type="match status" value="1"/>
</dbReference>
<dbReference type="InterPro" id="IPR004104">
    <property type="entry name" value="Gfo/Idh/MocA-like_OxRdtase_C"/>
</dbReference>
<dbReference type="InterPro" id="IPR036291">
    <property type="entry name" value="NAD(P)-bd_dom_sf"/>
</dbReference>
<sequence>MPSLTTRRAAIVGTGHRAQMYTRALAARAHYDVVALADPSRTRIAHHNRLLTGLGAAEATAAAPDGFADLLRRERVDEVVVTTVDASHHQYIVTALDAGCRVVTEKPLTTDAEKCRTILDAVERTGGDLSVTFNYRYNPAHEKVWQLLADCAIGEVRSVHFEWLLDVRHGADYFRRWHREKRHSGGLLVHKSGHHFDLVNWWLNAAPSRVHAEGGLVFYGRDNGEATGLRRDYHRAYGAAAAADDPYAIHLADDPGLTSLYLDANEAGDPYLRDRNVFGDGIDIEDDLAVLVRYDTGATMTYHLTAYSPWEGYRVMFNGTGGRLELEVEENTWQPPRTAAGADGAHGGVVMANPGRTRILLRPLWEEPREVPFTVAAGSHGGGDLRMLKQLFGPLGDGTDEGAAPAAGKGATARDGALALAVGIAGNESLRTGLPVAATGLFGTAGD</sequence>
<keyword evidence="5" id="KW-1185">Reference proteome</keyword>
<comment type="caution">
    <text evidence="4">The sequence shown here is derived from an EMBL/GenBank/DDBJ whole genome shotgun (WGS) entry which is preliminary data.</text>
</comment>
<evidence type="ECO:0000256" key="1">
    <source>
        <dbReference type="ARBA" id="ARBA00010928"/>
    </source>
</evidence>
<dbReference type="Gene3D" id="3.40.50.720">
    <property type="entry name" value="NAD(P)-binding Rossmann-like Domain"/>
    <property type="match status" value="1"/>
</dbReference>
<organism evidence="4 5">
    <name type="scientific">Streptomyces monticola</name>
    <dbReference type="NCBI Taxonomy" id="2666263"/>
    <lineage>
        <taxon>Bacteria</taxon>
        <taxon>Bacillati</taxon>
        <taxon>Actinomycetota</taxon>
        <taxon>Actinomycetes</taxon>
        <taxon>Kitasatosporales</taxon>
        <taxon>Streptomycetaceae</taxon>
        <taxon>Streptomyces</taxon>
    </lineage>
</organism>
<evidence type="ECO:0000313" key="4">
    <source>
        <dbReference type="EMBL" id="MFC7304332.1"/>
    </source>
</evidence>
<dbReference type="PANTHER" id="PTHR43377:SF2">
    <property type="entry name" value="BINDING ROSSMANN FOLD OXIDOREDUCTASE, PUTATIVE (AFU_ORTHOLOGUE AFUA_4G00560)-RELATED"/>
    <property type="match status" value="1"/>
</dbReference>
<dbReference type="RefSeq" id="WP_381828627.1">
    <property type="nucleotide sequence ID" value="NZ_JBHTCF010000003.1"/>
</dbReference>
<dbReference type="Gene3D" id="3.30.360.10">
    <property type="entry name" value="Dihydrodipicolinate Reductase, domain 2"/>
    <property type="match status" value="1"/>
</dbReference>
<dbReference type="Proteomes" id="UP001596523">
    <property type="component" value="Unassembled WGS sequence"/>
</dbReference>
<dbReference type="PANTHER" id="PTHR43377">
    <property type="entry name" value="BILIVERDIN REDUCTASE A"/>
    <property type="match status" value="1"/>
</dbReference>
<feature type="domain" description="Gfo/Idh/MocA-like oxidoreductase C-terminal" evidence="3">
    <location>
        <begin position="149"/>
        <end position="328"/>
    </location>
</feature>
<comment type="similarity">
    <text evidence="1">Belongs to the Gfo/Idh/MocA family.</text>
</comment>
<protein>
    <submittedName>
        <fullName evidence="4">Gfo/Idh/MocA family protein</fullName>
    </submittedName>
</protein>
<dbReference type="EMBL" id="JBHTCF010000003">
    <property type="protein sequence ID" value="MFC7304332.1"/>
    <property type="molecule type" value="Genomic_DNA"/>
</dbReference>
<feature type="domain" description="Gfo/Idh/MocA-like oxidoreductase N-terminal" evidence="2">
    <location>
        <begin position="8"/>
        <end position="132"/>
    </location>
</feature>
<dbReference type="Pfam" id="PF01408">
    <property type="entry name" value="GFO_IDH_MocA"/>
    <property type="match status" value="1"/>
</dbReference>
<dbReference type="InterPro" id="IPR051450">
    <property type="entry name" value="Gfo/Idh/MocA_Oxidoreductases"/>
</dbReference>